<dbReference type="eggNOG" id="COG1266">
    <property type="taxonomic scope" value="Bacteria"/>
</dbReference>
<dbReference type="InterPro" id="IPR052710">
    <property type="entry name" value="CAAX_protease"/>
</dbReference>
<dbReference type="STRING" id="2325.TKV_c23100"/>
<dbReference type="GO" id="GO:0080120">
    <property type="term" value="P:CAAX-box protein maturation"/>
    <property type="evidence" value="ECO:0007669"/>
    <property type="project" value="UniProtKB-ARBA"/>
</dbReference>
<dbReference type="OrthoDB" id="4177129at2"/>
<name>A0A097AUD0_THEKI</name>
<feature type="transmembrane region" description="Helical" evidence="1">
    <location>
        <begin position="152"/>
        <end position="184"/>
    </location>
</feature>
<keyword evidence="4" id="KW-1185">Reference proteome</keyword>
<evidence type="ECO:0000256" key="1">
    <source>
        <dbReference type="SAM" id="Phobius"/>
    </source>
</evidence>
<keyword evidence="1" id="KW-1133">Transmembrane helix</keyword>
<dbReference type="EMBL" id="CP009170">
    <property type="protein sequence ID" value="AIS53437.1"/>
    <property type="molecule type" value="Genomic_DNA"/>
</dbReference>
<dbReference type="HOGENOM" id="CLU_070755_0_0_9"/>
<dbReference type="InterPro" id="IPR003675">
    <property type="entry name" value="Rce1/LyrA-like_dom"/>
</dbReference>
<organism evidence="3 4">
    <name type="scientific">Thermoanaerobacter kivui</name>
    <name type="common">Acetogenium kivui</name>
    <dbReference type="NCBI Taxonomy" id="2325"/>
    <lineage>
        <taxon>Bacteria</taxon>
        <taxon>Bacillati</taxon>
        <taxon>Bacillota</taxon>
        <taxon>Clostridia</taxon>
        <taxon>Thermoanaerobacterales</taxon>
        <taxon>Thermoanaerobacteraceae</taxon>
        <taxon>Thermoanaerobacter</taxon>
    </lineage>
</organism>
<dbReference type="Pfam" id="PF02517">
    <property type="entry name" value="Rce1-like"/>
    <property type="match status" value="1"/>
</dbReference>
<sequence length="302" mass="34458">MRPDEKDVSKLYFFVMLLLITVGYLVQKASLYIGILITEFFLVLLPVILYLLFKRYDVKYVLRLNPIKGEQVFLVIIIAILGWIVSSFFALLTNYFLSKLGKIPVMPIPAASNTQELFMQILIFGAVAACCEEIFMRGLVMRSFEMRGSIKSIFITAIFFAMLHLNVQNFLGILFLGSLLGYVVYRTNSIYGGMIGHFTNNTISVLLSYFVAQQNFGKTTPLQQVDIPFIVVIGYGIFALFAAILLYVLLRYLKKVTDPYVIRGTTKLKEDLYIFLHWPVLLSVLVFLYRITEQILKIAGVI</sequence>
<evidence type="ECO:0000313" key="4">
    <source>
        <dbReference type="Proteomes" id="UP000029669"/>
    </source>
</evidence>
<dbReference type="KEGG" id="tki:TKV_c23100"/>
<dbReference type="PANTHER" id="PTHR36435:SF1">
    <property type="entry name" value="CAAX AMINO TERMINAL PROTEASE FAMILY PROTEIN"/>
    <property type="match status" value="1"/>
</dbReference>
<dbReference type="Proteomes" id="UP000029669">
    <property type="component" value="Chromosome"/>
</dbReference>
<evidence type="ECO:0000313" key="3">
    <source>
        <dbReference type="EMBL" id="AIS53437.1"/>
    </source>
</evidence>
<feature type="transmembrane region" description="Helical" evidence="1">
    <location>
        <begin position="32"/>
        <end position="53"/>
    </location>
</feature>
<feature type="domain" description="CAAX prenyl protease 2/Lysostaphin resistance protein A-like" evidence="2">
    <location>
        <begin position="116"/>
        <end position="203"/>
    </location>
</feature>
<gene>
    <name evidence="3" type="ORF">TKV_c23100</name>
</gene>
<dbReference type="GO" id="GO:0004175">
    <property type="term" value="F:endopeptidase activity"/>
    <property type="evidence" value="ECO:0007669"/>
    <property type="project" value="UniProtKB-ARBA"/>
</dbReference>
<dbReference type="AlphaFoldDB" id="A0A097AUD0"/>
<feature type="transmembrane region" description="Helical" evidence="1">
    <location>
        <begin position="73"/>
        <end position="97"/>
    </location>
</feature>
<dbReference type="PANTHER" id="PTHR36435">
    <property type="entry name" value="SLR1288 PROTEIN"/>
    <property type="match status" value="1"/>
</dbReference>
<keyword evidence="1" id="KW-0812">Transmembrane</keyword>
<reference evidence="4" key="1">
    <citation type="journal article" date="2015" name="Genome Announc.">
        <title>Whole-Genome Sequences of 80 Environmental and Clinical Isolates of Burkholderia pseudomallei.</title>
        <authorList>
            <person name="Johnson S.L."/>
            <person name="Baker A.L."/>
            <person name="Chain P.S."/>
            <person name="Currie B.J."/>
            <person name="Daligault H.E."/>
            <person name="Davenport K.W."/>
            <person name="Davis C.B."/>
            <person name="Inglis T.J."/>
            <person name="Kaestli M."/>
            <person name="Koren S."/>
            <person name="Mayo M."/>
            <person name="Merritt A.J."/>
            <person name="Price E.P."/>
            <person name="Sarovich D.S."/>
            <person name="Warner J."/>
            <person name="Rosovitz M.J."/>
        </authorList>
    </citation>
    <scope>NUCLEOTIDE SEQUENCE [LARGE SCALE GENOMIC DNA]</scope>
    <source>
        <strain evidence="4">DSM 2030</strain>
    </source>
</reference>
<proteinExistence type="predicted"/>
<feature type="transmembrane region" description="Helical" evidence="1">
    <location>
        <begin position="117"/>
        <end position="140"/>
    </location>
</feature>
<keyword evidence="1" id="KW-0472">Membrane</keyword>
<dbReference type="RefSeq" id="WP_049686009.1">
    <property type="nucleotide sequence ID" value="NZ_CP009170.1"/>
</dbReference>
<accession>A0A097AUD0</accession>
<protein>
    <submittedName>
        <fullName evidence="3">Abortive infection protein</fullName>
    </submittedName>
</protein>
<feature type="transmembrane region" description="Helical" evidence="1">
    <location>
        <begin position="232"/>
        <end position="252"/>
    </location>
</feature>
<feature type="transmembrane region" description="Helical" evidence="1">
    <location>
        <begin position="190"/>
        <end position="211"/>
    </location>
</feature>
<feature type="transmembrane region" description="Helical" evidence="1">
    <location>
        <begin position="9"/>
        <end position="26"/>
    </location>
</feature>
<evidence type="ECO:0000259" key="2">
    <source>
        <dbReference type="Pfam" id="PF02517"/>
    </source>
</evidence>
<feature type="transmembrane region" description="Helical" evidence="1">
    <location>
        <begin position="272"/>
        <end position="289"/>
    </location>
</feature>